<feature type="compositionally biased region" description="Basic residues" evidence="1">
    <location>
        <begin position="204"/>
        <end position="215"/>
    </location>
</feature>
<feature type="region of interest" description="Disordered" evidence="1">
    <location>
        <begin position="17"/>
        <end position="221"/>
    </location>
</feature>
<dbReference type="OrthoDB" id="4188028at2759"/>
<reference evidence="2 3" key="1">
    <citation type="journal article" date="2016" name="Fungal Biol.">
        <title>The genome of Xylona heveae provides a window into fungal endophytism.</title>
        <authorList>
            <person name="Gazis R."/>
            <person name="Kuo A."/>
            <person name="Riley R."/>
            <person name="LaButti K."/>
            <person name="Lipzen A."/>
            <person name="Lin J."/>
            <person name="Amirebrahimi M."/>
            <person name="Hesse C.N."/>
            <person name="Spatafora J.W."/>
            <person name="Henrissat B."/>
            <person name="Hainaut M."/>
            <person name="Grigoriev I.V."/>
            <person name="Hibbett D.S."/>
        </authorList>
    </citation>
    <scope>NUCLEOTIDE SEQUENCE [LARGE SCALE GENOMIC DNA]</scope>
    <source>
        <strain evidence="2 3">TC161</strain>
    </source>
</reference>
<dbReference type="OMA" id="CTHCEDS"/>
<evidence type="ECO:0000256" key="1">
    <source>
        <dbReference type="SAM" id="MobiDB-lite"/>
    </source>
</evidence>
<sequence length="367" mass="40768">MTTRSASRAVSVISARLDNNITNSIQGSAADARRRSSASTSTINVGASEPESVVPPNKRARLSTTPSNGVSEDQNSIIINNHDDEVKNLNSPPIATFSPLESRASSRKRSIDEVGTDTTTNLGREATSEVQQQEQQPNVVLDAEDEPPLKKRRGRKPKNATNGDASSAAMISTEEIAPVKRPPGRPPGRSAVGKPSANQLGPGKGRRGFPGKRRAPHPDARIEADLIRQSQLKRAYRVVARGLKTALIELGERTEQTLEDDPEAHVNNDAHQVIQDQLDARLAERLAFIQREHQIEAEHQQRKLEFERELIRQMFQQNVANLQEDYLIRGKHELMELYRSQTQRETEGDVTESEVGRRCTHCEDSTY</sequence>
<feature type="compositionally biased region" description="Polar residues" evidence="1">
    <location>
        <begin position="17"/>
        <end position="27"/>
    </location>
</feature>
<dbReference type="AlphaFoldDB" id="A0A165GTE5"/>
<evidence type="ECO:0000313" key="3">
    <source>
        <dbReference type="Proteomes" id="UP000076632"/>
    </source>
</evidence>
<dbReference type="RefSeq" id="XP_018188128.1">
    <property type="nucleotide sequence ID" value="XM_018329079.1"/>
</dbReference>
<gene>
    <name evidence="2" type="ORF">L228DRAFT_128900</name>
</gene>
<keyword evidence="3" id="KW-1185">Reference proteome</keyword>
<name>A0A165GTE5_XYLHT</name>
<protein>
    <submittedName>
        <fullName evidence="2">Uncharacterized protein</fullName>
    </submittedName>
</protein>
<organism evidence="2 3">
    <name type="scientific">Xylona heveae (strain CBS 132557 / TC161)</name>
    <dbReference type="NCBI Taxonomy" id="1328760"/>
    <lineage>
        <taxon>Eukaryota</taxon>
        <taxon>Fungi</taxon>
        <taxon>Dikarya</taxon>
        <taxon>Ascomycota</taxon>
        <taxon>Pezizomycotina</taxon>
        <taxon>Xylonomycetes</taxon>
        <taxon>Xylonales</taxon>
        <taxon>Xylonaceae</taxon>
        <taxon>Xylona</taxon>
    </lineage>
</organism>
<feature type="compositionally biased region" description="Polar residues" evidence="1">
    <location>
        <begin position="62"/>
        <end position="79"/>
    </location>
</feature>
<dbReference type="EMBL" id="KV407458">
    <property type="protein sequence ID" value="KZF22573.1"/>
    <property type="molecule type" value="Genomic_DNA"/>
</dbReference>
<dbReference type="Proteomes" id="UP000076632">
    <property type="component" value="Unassembled WGS sequence"/>
</dbReference>
<evidence type="ECO:0000313" key="2">
    <source>
        <dbReference type="EMBL" id="KZF22573.1"/>
    </source>
</evidence>
<dbReference type="InParanoid" id="A0A165GTE5"/>
<dbReference type="STRING" id="1328760.A0A165GTE5"/>
<accession>A0A165GTE5</accession>
<dbReference type="GeneID" id="28894216"/>
<proteinExistence type="predicted"/>